<dbReference type="GO" id="GO:0005797">
    <property type="term" value="C:Golgi medial cisterna"/>
    <property type="evidence" value="ECO:0007669"/>
    <property type="project" value="TreeGrafter"/>
</dbReference>
<dbReference type="OMA" id="IFEDDKW"/>
<dbReference type="GO" id="GO:0000138">
    <property type="term" value="C:Golgi trans cisterna"/>
    <property type="evidence" value="ECO:0007669"/>
    <property type="project" value="TreeGrafter"/>
</dbReference>
<name>V5EZI3_KALBG</name>
<dbReference type="EMBL" id="KI545859">
    <property type="protein sequence ID" value="EST08284.1"/>
    <property type="molecule type" value="Genomic_DNA"/>
</dbReference>
<dbReference type="Proteomes" id="UP000019377">
    <property type="component" value="Unassembled WGS sequence"/>
</dbReference>
<dbReference type="AlphaFoldDB" id="V5EZI3"/>
<feature type="compositionally biased region" description="Polar residues" evidence="1">
    <location>
        <begin position="195"/>
        <end position="207"/>
    </location>
</feature>
<evidence type="ECO:0000313" key="2">
    <source>
        <dbReference type="EMBL" id="EST08284.1"/>
    </source>
</evidence>
<dbReference type="Pfam" id="PF12722">
    <property type="entry name" value="Hid1"/>
    <property type="match status" value="2"/>
</dbReference>
<dbReference type="GO" id="GO:0016020">
    <property type="term" value="C:membrane"/>
    <property type="evidence" value="ECO:0007669"/>
    <property type="project" value="TreeGrafter"/>
</dbReference>
<dbReference type="PANTHER" id="PTHR21575">
    <property type="entry name" value="PROTEIN HID1"/>
    <property type="match status" value="1"/>
</dbReference>
<dbReference type="PANTHER" id="PTHR21575:SF12">
    <property type="entry name" value="PROTEIN HID1"/>
    <property type="match status" value="1"/>
</dbReference>
<gene>
    <name evidence="2" type="ORF">PSEUBRA_SCAF17g04274</name>
</gene>
<dbReference type="OrthoDB" id="432953at2759"/>
<organism evidence="2 3">
    <name type="scientific">Kalmanozyma brasiliensis (strain GHG001)</name>
    <name type="common">Yeast</name>
    <name type="synonym">Pseudozyma brasiliensis</name>
    <dbReference type="NCBI Taxonomy" id="1365824"/>
    <lineage>
        <taxon>Eukaryota</taxon>
        <taxon>Fungi</taxon>
        <taxon>Dikarya</taxon>
        <taxon>Basidiomycota</taxon>
        <taxon>Ustilaginomycotina</taxon>
        <taxon>Ustilaginomycetes</taxon>
        <taxon>Ustilaginales</taxon>
        <taxon>Ustilaginaceae</taxon>
        <taxon>Kalmanozyma</taxon>
    </lineage>
</organism>
<dbReference type="HOGENOM" id="CLU_007392_0_0_1"/>
<feature type="compositionally biased region" description="Acidic residues" evidence="1">
    <location>
        <begin position="222"/>
        <end position="231"/>
    </location>
</feature>
<proteinExistence type="predicted"/>
<evidence type="ECO:0000313" key="3">
    <source>
        <dbReference type="Proteomes" id="UP000019377"/>
    </source>
</evidence>
<keyword evidence="3" id="KW-1185">Reference proteome</keyword>
<feature type="region of interest" description="Disordered" evidence="1">
    <location>
        <begin position="189"/>
        <end position="255"/>
    </location>
</feature>
<dbReference type="eggNOG" id="KOG2226">
    <property type="taxonomic scope" value="Eukaryota"/>
</dbReference>
<dbReference type="InterPro" id="IPR026705">
    <property type="entry name" value="Hid-1/Ecm30"/>
</dbReference>
<sequence length="978" mass="107339">MFSLPKRLIFGSQSKIDFKLDQLDGIARLYSERHIPYHDSKYWSRFLQLDSASDVFSLLSLADLRRVRRDAPENVVTLVRVMVAHLDSLLLDPLFEPPPPPESVVSNQERLSSRLNGLTNGLTDVSKWKVPGAALVGFEAAQNASGPSQRDRTKEALNVIRILTRTLPAVMESDDEAFEHQALWTEAPEVRTEAAASQSTAVSGNDTGTHDDKRDTSAQFVIDDEEDEDESEGKVEAADHPLSSANETVDKDDAQEEPIPIALGERLLRITVDLLFCSGFTLPWTEDDLEQFKANSLPRRINYSIWEAGVGSSVDLPGTTRFHVSNRVEVLRLLLVLLSKSVYIPAARQLSEVEPALKFAVQDLDRSTMLPLLCSLINTSITNARNSTSAWLGLPNVSGLVGSNDEVRTSLVTMSLQVLDLLLTYDAPLPGDADTVSLSTVGRPLPGPGGSNVFRFYLSKLHRTADFDFIWSGLAKSFNEHISSTIQILAIPIPTGGQGRRAAETSWQLSQVAERLILLWRLLEHNYKFRLYVLDDAKRAPELLTILLYFSLTYKDNVALQGLVRLCAFMLQDVSSERAFAVNLAKPGSATKVQLPNRLGLLAGNTAIDSLVQGVYSLVATTKGQLASLYAPLIISLSNTAPVWRSLSITASTRVIHLLRSFSQPSFLLSEEGNPRLLFYVLETINAVLTFGYNANVNLVYSLVLARGLIDALESFSLKKGVENVWKRRRAVGTDTRDWFENAPRLEKPPLPPAPSSTQRPADADVNTEKEAVADDDGAAAEPSSVTKGKMRRISVSSSDLQAAAAPTPVGWEGELSKYSLEVVEEAAAQYIGKHGFRPTQAWVESWHQGLPLAAPRLVIDQLLPEIERIAAGGAVRAGANGSNVEITGGDTDARVLAFLREQPMSEYLPPPEGGIHARGWQWTDQATVWLRSYLWGTIYVSGLLPYGLWSDTDVRLFRIHGAAGEGRGEVSTPTTST</sequence>
<feature type="region of interest" description="Disordered" evidence="1">
    <location>
        <begin position="741"/>
        <end position="800"/>
    </location>
</feature>
<reference evidence="3" key="1">
    <citation type="journal article" date="2013" name="Genome Announc.">
        <title>Draft genome sequence of Pseudozyma brasiliensis sp. nov. strain GHG001, a high producer of endo-1,4-xylanase isolated from an insect pest of sugarcane.</title>
        <authorList>
            <person name="Oliveira J.V.D.C."/>
            <person name="dos Santos R.A.C."/>
            <person name="Borges T.A."/>
            <person name="Riano-Pachon D.M."/>
            <person name="Goldman G.H."/>
        </authorList>
    </citation>
    <scope>NUCLEOTIDE SEQUENCE [LARGE SCALE GENOMIC DNA]</scope>
    <source>
        <strain evidence="3">GHG001</strain>
    </source>
</reference>
<evidence type="ECO:0000256" key="1">
    <source>
        <dbReference type="SAM" id="MobiDB-lite"/>
    </source>
</evidence>
<protein>
    <recommendedName>
        <fullName evidence="4">Protein HID1</fullName>
    </recommendedName>
</protein>
<dbReference type="STRING" id="1365824.V5EZI3"/>
<evidence type="ECO:0008006" key="4">
    <source>
        <dbReference type="Google" id="ProtNLM"/>
    </source>
</evidence>
<accession>V5EZI3</accession>